<dbReference type="InterPro" id="IPR037150">
    <property type="entry name" value="H-NS_C_dom_sf"/>
</dbReference>
<evidence type="ECO:0000256" key="3">
    <source>
        <dbReference type="ARBA" id="ARBA00022490"/>
    </source>
</evidence>
<keyword evidence="8" id="KW-1185">Reference proteome</keyword>
<dbReference type="PANTHER" id="PTHR38097">
    <property type="match status" value="1"/>
</dbReference>
<dbReference type="EMBL" id="JBDXMI010000001">
    <property type="protein sequence ID" value="MEO9382506.1"/>
    <property type="molecule type" value="Genomic_DNA"/>
</dbReference>
<keyword evidence="4" id="KW-0238">DNA-binding</keyword>
<evidence type="ECO:0000256" key="4">
    <source>
        <dbReference type="ARBA" id="ARBA00023125"/>
    </source>
</evidence>
<feature type="region of interest" description="Disordered" evidence="5">
    <location>
        <begin position="49"/>
        <end position="91"/>
    </location>
</feature>
<comment type="subcellular location">
    <subcellularLocation>
        <location evidence="1">Cytoplasm</location>
        <location evidence="1">Nucleoid</location>
    </subcellularLocation>
</comment>
<comment type="similarity">
    <text evidence="2">Belongs to the histone-like protein H-NS family.</text>
</comment>
<gene>
    <name evidence="7" type="ORF">ABI908_00045</name>
</gene>
<dbReference type="PANTHER" id="PTHR38097:SF2">
    <property type="entry name" value="DNA-BINDING PROTEIN STPA"/>
    <property type="match status" value="1"/>
</dbReference>
<evidence type="ECO:0000313" key="8">
    <source>
        <dbReference type="Proteomes" id="UP001462502"/>
    </source>
</evidence>
<feature type="domain" description="DNA-binding protein H-NS-like C-terminal" evidence="6">
    <location>
        <begin position="68"/>
        <end position="113"/>
    </location>
</feature>
<evidence type="ECO:0000259" key="6">
    <source>
        <dbReference type="SMART" id="SM00528"/>
    </source>
</evidence>
<name>A0ABV0IMH5_9NEIS</name>
<proteinExistence type="inferred from homology"/>
<keyword evidence="3" id="KW-0963">Cytoplasm</keyword>
<dbReference type="Proteomes" id="UP001462502">
    <property type="component" value="Unassembled WGS sequence"/>
</dbReference>
<protein>
    <submittedName>
        <fullName evidence="7">H-NS histone family protein</fullName>
    </submittedName>
</protein>
<sequence>MDSLLTESDLANLSIADLQRLKSIVENALQKKISAEHADAKQKIMALAALQNLTPQETAHGRDRKKPQSQPSPSPPRYLHPDDESLTWTGRGRQPKWVSEWIHDGNSLESLTIQKP</sequence>
<comment type="caution">
    <text evidence="7">The sequence shown here is derived from an EMBL/GenBank/DDBJ whole genome shotgun (WGS) entry which is preliminary data.</text>
</comment>
<evidence type="ECO:0000256" key="1">
    <source>
        <dbReference type="ARBA" id="ARBA00004453"/>
    </source>
</evidence>
<organism evidence="7 8">
    <name type="scientific">Chromobacterium phragmitis</name>
    <dbReference type="NCBI Taxonomy" id="2202141"/>
    <lineage>
        <taxon>Bacteria</taxon>
        <taxon>Pseudomonadati</taxon>
        <taxon>Pseudomonadota</taxon>
        <taxon>Betaproteobacteria</taxon>
        <taxon>Neisseriales</taxon>
        <taxon>Chromobacteriaceae</taxon>
        <taxon>Chromobacterium</taxon>
    </lineage>
</organism>
<reference evidence="7 8" key="1">
    <citation type="submission" date="2024-05" db="EMBL/GenBank/DDBJ databases">
        <authorList>
            <person name="De Oliveira J.P."/>
            <person name="Noriler S.A."/>
            <person name="De Oliveira A.G."/>
            <person name="Sipoli D.S."/>
        </authorList>
    </citation>
    <scope>NUCLEOTIDE SEQUENCE [LARGE SCALE GENOMIC DNA]</scope>
    <source>
        <strain evidence="7 8">LABIM192</strain>
    </source>
</reference>
<dbReference type="InterPro" id="IPR027444">
    <property type="entry name" value="H-NS_C_dom"/>
</dbReference>
<evidence type="ECO:0000313" key="7">
    <source>
        <dbReference type="EMBL" id="MEO9382506.1"/>
    </source>
</evidence>
<evidence type="ECO:0000256" key="5">
    <source>
        <dbReference type="SAM" id="MobiDB-lite"/>
    </source>
</evidence>
<accession>A0ABV0IMH5</accession>
<dbReference type="SUPFAM" id="SSF81273">
    <property type="entry name" value="H-NS histone-like proteins"/>
    <property type="match status" value="1"/>
</dbReference>
<dbReference type="SMART" id="SM00528">
    <property type="entry name" value="HNS"/>
    <property type="match status" value="1"/>
</dbReference>
<evidence type="ECO:0000256" key="2">
    <source>
        <dbReference type="ARBA" id="ARBA00010610"/>
    </source>
</evidence>
<dbReference type="Gene3D" id="4.10.430.10">
    <property type="entry name" value="Histone-like protein H-NS, C-terminal domain"/>
    <property type="match status" value="1"/>
</dbReference>
<dbReference type="Pfam" id="PF00816">
    <property type="entry name" value="Histone_HNS"/>
    <property type="match status" value="1"/>
</dbReference>
<dbReference type="RefSeq" id="WP_347937854.1">
    <property type="nucleotide sequence ID" value="NZ_CP158160.1"/>
</dbReference>